<evidence type="ECO:0000313" key="2">
    <source>
        <dbReference type="Proteomes" id="UP000887013"/>
    </source>
</evidence>
<dbReference type="AlphaFoldDB" id="A0A8X6UFD9"/>
<keyword evidence="2" id="KW-1185">Reference proteome</keyword>
<evidence type="ECO:0000313" key="1">
    <source>
        <dbReference type="EMBL" id="GFU26885.1"/>
    </source>
</evidence>
<dbReference type="EMBL" id="BMAW01128667">
    <property type="protein sequence ID" value="GFU26885.1"/>
    <property type="molecule type" value="Genomic_DNA"/>
</dbReference>
<proteinExistence type="predicted"/>
<name>A0A8X6UFD9_NEPPI</name>
<sequence>MNFLQVCLYCPKRDIASSESQALMPYTNESQALMPSSNAAPYGTTCALTQVVPMKQNPSIGSKQQISTVSPNSFSNVFFDLLIIQSRAKRERTNLIFPDDPLRNQQQILSF</sequence>
<comment type="caution">
    <text evidence="1">The sequence shown here is derived from an EMBL/GenBank/DDBJ whole genome shotgun (WGS) entry which is preliminary data.</text>
</comment>
<organism evidence="1 2">
    <name type="scientific">Nephila pilipes</name>
    <name type="common">Giant wood spider</name>
    <name type="synonym">Nephila maculata</name>
    <dbReference type="NCBI Taxonomy" id="299642"/>
    <lineage>
        <taxon>Eukaryota</taxon>
        <taxon>Metazoa</taxon>
        <taxon>Ecdysozoa</taxon>
        <taxon>Arthropoda</taxon>
        <taxon>Chelicerata</taxon>
        <taxon>Arachnida</taxon>
        <taxon>Araneae</taxon>
        <taxon>Araneomorphae</taxon>
        <taxon>Entelegynae</taxon>
        <taxon>Araneoidea</taxon>
        <taxon>Nephilidae</taxon>
        <taxon>Nephila</taxon>
    </lineage>
</organism>
<gene>
    <name evidence="1" type="ORF">NPIL_316621</name>
</gene>
<reference evidence="1" key="1">
    <citation type="submission" date="2020-08" db="EMBL/GenBank/DDBJ databases">
        <title>Multicomponent nature underlies the extraordinary mechanical properties of spider dragline silk.</title>
        <authorList>
            <person name="Kono N."/>
            <person name="Nakamura H."/>
            <person name="Mori M."/>
            <person name="Yoshida Y."/>
            <person name="Ohtoshi R."/>
            <person name="Malay A.D."/>
            <person name="Moran D.A.P."/>
            <person name="Tomita M."/>
            <person name="Numata K."/>
            <person name="Arakawa K."/>
        </authorList>
    </citation>
    <scope>NUCLEOTIDE SEQUENCE</scope>
</reference>
<dbReference type="Proteomes" id="UP000887013">
    <property type="component" value="Unassembled WGS sequence"/>
</dbReference>
<protein>
    <submittedName>
        <fullName evidence="1">Uncharacterized protein</fullName>
    </submittedName>
</protein>
<accession>A0A8X6UFD9</accession>